<name>A0A2V2WGG8_TRYCR</name>
<dbReference type="VEuPathDB" id="TriTrypDB:C3747_99g68"/>
<reference evidence="9 10" key="1">
    <citation type="journal article" date="2018" name="Microb. Genom.">
        <title>Expanding an expanded genome: long-read sequencing of Trypanosoma cruzi.</title>
        <authorList>
            <person name="Berna L."/>
            <person name="Rodriguez M."/>
            <person name="Chiribao M.L."/>
            <person name="Parodi-Talice A."/>
            <person name="Pita S."/>
            <person name="Rijo G."/>
            <person name="Alvarez-Valin F."/>
            <person name="Robello C."/>
        </authorList>
    </citation>
    <scope>NUCLEOTIDE SEQUENCE [LARGE SCALE GENOMIC DNA]</scope>
    <source>
        <strain evidence="9 10">TCC</strain>
    </source>
</reference>
<dbReference type="VEuPathDB" id="TriTrypDB:ECC02_009857"/>
<dbReference type="EMBL" id="PRFC01000099">
    <property type="protein sequence ID" value="PWV07690.1"/>
    <property type="molecule type" value="Genomic_DNA"/>
</dbReference>
<evidence type="ECO:0000256" key="7">
    <source>
        <dbReference type="ARBA" id="ARBA00023014"/>
    </source>
</evidence>
<dbReference type="Gene3D" id="3.40.50.300">
    <property type="entry name" value="P-loop containing nucleotide triphosphate hydrolases"/>
    <property type="match status" value="1"/>
</dbReference>
<dbReference type="GO" id="GO:0016226">
    <property type="term" value="P:iron-sulfur cluster assembly"/>
    <property type="evidence" value="ECO:0007669"/>
    <property type="project" value="UniProtKB-UniRule"/>
</dbReference>
<keyword evidence="3 8" id="KW-0479">Metal-binding</keyword>
<dbReference type="HAMAP" id="MF_02040">
    <property type="entry name" value="Mrp_NBP35"/>
    <property type="match status" value="1"/>
</dbReference>
<dbReference type="GO" id="GO:0005829">
    <property type="term" value="C:cytosol"/>
    <property type="evidence" value="ECO:0007669"/>
    <property type="project" value="TreeGrafter"/>
</dbReference>
<dbReference type="VEuPathDB" id="TriTrypDB:BCY84_11417"/>
<dbReference type="VEuPathDB" id="TriTrypDB:TcCLB.508637.110"/>
<dbReference type="AlphaFoldDB" id="A0A2V2WGG8"/>
<dbReference type="Proteomes" id="UP000246078">
    <property type="component" value="Unassembled WGS sequence"/>
</dbReference>
<dbReference type="GO" id="GO:0005524">
    <property type="term" value="F:ATP binding"/>
    <property type="evidence" value="ECO:0007669"/>
    <property type="project" value="UniProtKB-KW"/>
</dbReference>
<evidence type="ECO:0000256" key="3">
    <source>
        <dbReference type="ARBA" id="ARBA00022723"/>
    </source>
</evidence>
<feature type="binding site" evidence="8">
    <location>
        <position position="234"/>
    </location>
    <ligand>
        <name>[4Fe-4S] cluster</name>
        <dbReference type="ChEBI" id="CHEBI:49883"/>
        <label>2</label>
        <note>ligand shared with heterodimeric partner</note>
    </ligand>
</feature>
<keyword evidence="7 8" id="KW-0411">Iron-sulfur</keyword>
<dbReference type="VEuPathDB" id="TriTrypDB:TcYC6_0011950"/>
<evidence type="ECO:0000313" key="10">
    <source>
        <dbReference type="Proteomes" id="UP000246078"/>
    </source>
</evidence>
<dbReference type="VEuPathDB" id="TriTrypDB:TCDM_05629"/>
<evidence type="ECO:0000313" key="9">
    <source>
        <dbReference type="EMBL" id="PWV07690.1"/>
    </source>
</evidence>
<evidence type="ECO:0000256" key="2">
    <source>
        <dbReference type="ARBA" id="ARBA00022490"/>
    </source>
</evidence>
<dbReference type="PANTHER" id="PTHR23264:SF34">
    <property type="entry name" value="CYTOSOLIC FE-S CLUSTER ASSEMBLY FACTOR NUBP1 HOMOLOG"/>
    <property type="match status" value="1"/>
</dbReference>
<comment type="similarity">
    <text evidence="8">Belongs to the Mrp/NBP35 ATP-binding proteins family. NUBP1/NBP35 subfamily.</text>
</comment>
<dbReference type="InterPro" id="IPR027417">
    <property type="entry name" value="P-loop_NTPase"/>
</dbReference>
<feature type="binding site" evidence="8">
    <location>
        <begin position="61"/>
        <end position="68"/>
    </location>
    <ligand>
        <name>ATP</name>
        <dbReference type="ChEBI" id="CHEBI:30616"/>
    </ligand>
</feature>
<feature type="binding site" evidence="8">
    <location>
        <position position="31"/>
    </location>
    <ligand>
        <name>[4Fe-4S] cluster</name>
        <dbReference type="ChEBI" id="CHEBI:49883"/>
        <label>1</label>
    </ligand>
</feature>
<comment type="caution">
    <text evidence="9">The sequence shown here is derived from an EMBL/GenBank/DDBJ whole genome shotgun (WGS) entry which is preliminary data.</text>
</comment>
<gene>
    <name evidence="9" type="ORF">C3747_99g68</name>
</gene>
<feature type="binding site" evidence="8">
    <location>
        <position position="8"/>
    </location>
    <ligand>
        <name>[4Fe-4S] cluster</name>
        <dbReference type="ChEBI" id="CHEBI:49883"/>
        <label>1</label>
    </ligand>
</feature>
<dbReference type="CDD" id="cd02037">
    <property type="entry name" value="Mrp_NBP35"/>
    <property type="match status" value="1"/>
</dbReference>
<protein>
    <recommendedName>
        <fullName evidence="8">Cytosolic Fe-S cluster assembly factor NUBP1 homolog</fullName>
    </recommendedName>
</protein>
<comment type="function">
    <text evidence="8">Component of the cytosolic iron-sulfur (Fe/S) protein assembly (CIA) machinery. Required for maturation of extramitochondrial Fe-S proteins. The NUBP1-NUBP2 heterotetramer forms a Fe-S scaffold complex, mediating the de novo assembly of an Fe-S cluster and its transfer to target apoproteins.</text>
</comment>
<keyword evidence="4 8" id="KW-0547">Nucleotide-binding</keyword>
<dbReference type="InterPro" id="IPR033756">
    <property type="entry name" value="YlxH/NBP35"/>
</dbReference>
<dbReference type="VEuPathDB" id="TriTrypDB:TcG_06234"/>
<proteinExistence type="inferred from homology"/>
<feature type="binding site" evidence="8">
    <location>
        <position position="237"/>
    </location>
    <ligand>
        <name>[4Fe-4S] cluster</name>
        <dbReference type="ChEBI" id="CHEBI:49883"/>
        <label>2</label>
        <note>ligand shared with heterodimeric partner</note>
    </ligand>
</feature>
<evidence type="ECO:0000256" key="4">
    <source>
        <dbReference type="ARBA" id="ARBA00022741"/>
    </source>
</evidence>
<dbReference type="PANTHER" id="PTHR23264">
    <property type="entry name" value="NUCLEOTIDE-BINDING PROTEIN NBP35 YEAST -RELATED"/>
    <property type="match status" value="1"/>
</dbReference>
<dbReference type="Pfam" id="PF10609">
    <property type="entry name" value="ParA"/>
    <property type="match status" value="1"/>
</dbReference>
<accession>A0A2V2WGG8</accession>
<dbReference type="GO" id="GO:0046872">
    <property type="term" value="F:metal ion binding"/>
    <property type="evidence" value="ECO:0007669"/>
    <property type="project" value="UniProtKB-KW"/>
</dbReference>
<dbReference type="GO" id="GO:0051539">
    <property type="term" value="F:4 iron, 4 sulfur cluster binding"/>
    <property type="evidence" value="ECO:0007669"/>
    <property type="project" value="UniProtKB-UniRule"/>
</dbReference>
<keyword evidence="6 8" id="KW-0408">Iron</keyword>
<dbReference type="VEuPathDB" id="TriTrypDB:Tc_MARK_993"/>
<feature type="binding site" evidence="8">
    <location>
        <position position="25"/>
    </location>
    <ligand>
        <name>[4Fe-4S] cluster</name>
        <dbReference type="ChEBI" id="CHEBI:49883"/>
        <label>1</label>
    </ligand>
</feature>
<keyword evidence="2 8" id="KW-0963">Cytoplasm</keyword>
<sequence length="312" mass="33030">MQTPNSECVGPESPEAGIASSCQGCPNASICASMPKGPDPDIELIRQRLSGVKRTVMVISGKGGVGKSTLTKELAFALGQMGLNVALVDLDICGPSLPRLMGVRGEDAHQSAAGIEPVLVDETVSMISMHYLLGDKNEAVLFRGPRKNGVIKMFLKDVIWGDVDIMLIDTPPGTSDEHITVASILQQCGGVTGAILITTPQLVAEADVKREVKFSHKAKLHLLGIVENMSGFVCPNCKESSVIFPRANSQGAGKRLSDEFGVPFWGEVPLDPVLMKACEEGVSLTDIVDGKSPTIEILQSVAAKLVASLEIE</sequence>
<comment type="subcellular location">
    <subcellularLocation>
        <location evidence="8">Cytoplasm</location>
    </subcellularLocation>
</comment>
<keyword evidence="1 8" id="KW-0004">4Fe-4S</keyword>
<dbReference type="InterPro" id="IPR019591">
    <property type="entry name" value="Mrp/NBP35_ATP-bd"/>
</dbReference>
<evidence type="ECO:0000256" key="6">
    <source>
        <dbReference type="ARBA" id="ARBA00023004"/>
    </source>
</evidence>
<dbReference type="VEuPathDB" id="TriTrypDB:C4B63_79g85"/>
<dbReference type="VEuPathDB" id="TriTrypDB:TcCLB.511911.150"/>
<comment type="cofactor">
    <cofactor evidence="8">
        <name>[4Fe-4S] cluster</name>
        <dbReference type="ChEBI" id="CHEBI:49883"/>
    </cofactor>
    <text evidence="8">Binds 4 [4Fe-4S] clusters per heterotetramer. Contains two stable clusters in the N-termini of NUBP1 and two labile, bridging clusters between subunits of the NUBP1-NUBP2 heterotetramer.</text>
</comment>
<dbReference type="HAMAP" id="MF_03038">
    <property type="entry name" value="NUBP1"/>
    <property type="match status" value="1"/>
</dbReference>
<organism evidence="9 10">
    <name type="scientific">Trypanosoma cruzi</name>
    <dbReference type="NCBI Taxonomy" id="5693"/>
    <lineage>
        <taxon>Eukaryota</taxon>
        <taxon>Discoba</taxon>
        <taxon>Euglenozoa</taxon>
        <taxon>Kinetoplastea</taxon>
        <taxon>Metakinetoplastina</taxon>
        <taxon>Trypanosomatida</taxon>
        <taxon>Trypanosomatidae</taxon>
        <taxon>Trypanosoma</taxon>
        <taxon>Schizotrypanum</taxon>
    </lineage>
</organism>
<dbReference type="SUPFAM" id="SSF52540">
    <property type="entry name" value="P-loop containing nucleoside triphosphate hydrolases"/>
    <property type="match status" value="1"/>
</dbReference>
<evidence type="ECO:0000256" key="5">
    <source>
        <dbReference type="ARBA" id="ARBA00022840"/>
    </source>
</evidence>
<dbReference type="VEuPathDB" id="TriTrypDB:TcBrA4_0046760"/>
<comment type="subunit">
    <text evidence="8">Heterotetramer of 2 NUBP1 and 2 NUBP2 chains.</text>
</comment>
<evidence type="ECO:0000256" key="8">
    <source>
        <dbReference type="HAMAP-Rule" id="MF_03038"/>
    </source>
</evidence>
<feature type="binding site" evidence="8">
    <location>
        <position position="22"/>
    </location>
    <ligand>
        <name>[4Fe-4S] cluster</name>
        <dbReference type="ChEBI" id="CHEBI:49883"/>
        <label>1</label>
    </ligand>
</feature>
<dbReference type="InterPro" id="IPR028601">
    <property type="entry name" value="NUBP1/Nbp35"/>
</dbReference>
<evidence type="ECO:0000256" key="1">
    <source>
        <dbReference type="ARBA" id="ARBA00022485"/>
    </source>
</evidence>
<dbReference type="VEuPathDB" id="TriTrypDB:TcCL_NonESM08312"/>
<dbReference type="GO" id="GO:0140663">
    <property type="term" value="F:ATP-dependent FeS chaperone activity"/>
    <property type="evidence" value="ECO:0007669"/>
    <property type="project" value="InterPro"/>
</dbReference>
<keyword evidence="5 8" id="KW-0067">ATP-binding</keyword>
<dbReference type="VEuPathDB" id="TriTrypDB:TCSYLVIO_007976"/>